<evidence type="ECO:0000313" key="2">
    <source>
        <dbReference type="Proteomes" id="UP001057134"/>
    </source>
</evidence>
<protein>
    <submittedName>
        <fullName evidence="1">Endospore coat-associated protein YheD</fullName>
    </submittedName>
</protein>
<dbReference type="SUPFAM" id="SSF56059">
    <property type="entry name" value="Glutathione synthetase ATP-binding domain-like"/>
    <property type="match status" value="1"/>
</dbReference>
<keyword evidence="2" id="KW-1185">Reference proteome</keyword>
<name>A0ABY4RXN1_9BACL</name>
<dbReference type="Gene3D" id="3.30.470.20">
    <property type="entry name" value="ATP-grasp fold, B domain"/>
    <property type="match status" value="1"/>
</dbReference>
<reference evidence="1" key="2">
    <citation type="journal article" date="2021" name="J Anim Sci Technol">
        <title>Complete genome sequence of Paenibacillus konkukensis sp. nov. SK3146 as a potential probiotic strain.</title>
        <authorList>
            <person name="Jung H.I."/>
            <person name="Park S."/>
            <person name="Niu K.M."/>
            <person name="Lee S.W."/>
            <person name="Kothari D."/>
            <person name="Yi K.J."/>
            <person name="Kim S.K."/>
        </authorList>
    </citation>
    <scope>NUCLEOTIDE SEQUENCE</scope>
    <source>
        <strain evidence="1">SK3146</strain>
    </source>
</reference>
<evidence type="ECO:0000313" key="1">
    <source>
        <dbReference type="EMBL" id="UQZ86605.1"/>
    </source>
</evidence>
<reference evidence="1" key="1">
    <citation type="submission" date="2018-02" db="EMBL/GenBank/DDBJ databases">
        <authorList>
            <person name="Kim S.-K."/>
            <person name="Jung H.-I."/>
            <person name="Lee S.-W."/>
        </authorList>
    </citation>
    <scope>NUCLEOTIDE SEQUENCE</scope>
    <source>
        <strain evidence="1">SK3146</strain>
    </source>
</reference>
<sequence length="398" mass="45330">MESPYVGILVNDKLHSRLPSGNTQYEAVDFYVEAAGEYGLTPCFFRIQDVKRDTFRVNAYVKENGRFVQKHIPLPAVIHNRAIYNGSAEYNELSSWVAGGTRLFNQWNRYGKLRVHELLMQNPDLRPHLPGTSAANTTNIGIMMKLYDKIIIKPDRSSIGRGVMLLQKIASGWKLTYPVSLSVRNKKKRHLRFRGPRLPALLVRRLKKMPYIVQQCLALATYRGRPFDLRVSVQRDGSGLWQVTGLVAKVAPKGSFLTNVAQGGTVHRLEDILAEEYPLLDGQLVYAQLCDFSLRVCRYLGEQLPHLADLGLDVGMTKDGYPLFVECNGKDQRYSLREAGLLDEWKASFFNPIAYSKYLLDSCVKEQIPQKPSMPPTRHHRQWKWGTKSNFQGSDVML</sequence>
<dbReference type="InterPro" id="IPR026838">
    <property type="entry name" value="YheC/D"/>
</dbReference>
<gene>
    <name evidence="1" type="primary">yheD_10</name>
    <name evidence="1" type="ORF">SK3146_05898</name>
</gene>
<accession>A0ABY4RXN1</accession>
<dbReference type="RefSeq" id="WP_249862128.1">
    <property type="nucleotide sequence ID" value="NZ_CP027059.1"/>
</dbReference>
<dbReference type="EMBL" id="CP027059">
    <property type="protein sequence ID" value="UQZ86605.1"/>
    <property type="molecule type" value="Genomic_DNA"/>
</dbReference>
<dbReference type="Pfam" id="PF14398">
    <property type="entry name" value="ATPgrasp_YheCD"/>
    <property type="match status" value="1"/>
</dbReference>
<dbReference type="Proteomes" id="UP001057134">
    <property type="component" value="Chromosome"/>
</dbReference>
<proteinExistence type="predicted"/>
<organism evidence="1 2">
    <name type="scientific">Paenibacillus konkukensis</name>
    <dbReference type="NCBI Taxonomy" id="2020716"/>
    <lineage>
        <taxon>Bacteria</taxon>
        <taxon>Bacillati</taxon>
        <taxon>Bacillota</taxon>
        <taxon>Bacilli</taxon>
        <taxon>Bacillales</taxon>
        <taxon>Paenibacillaceae</taxon>
        <taxon>Paenibacillus</taxon>
    </lineage>
</organism>